<dbReference type="Proteomes" id="UP001612915">
    <property type="component" value="Unassembled WGS sequence"/>
</dbReference>
<reference evidence="1 2" key="1">
    <citation type="submission" date="2024-10" db="EMBL/GenBank/DDBJ databases">
        <title>The Natural Products Discovery Center: Release of the First 8490 Sequenced Strains for Exploring Actinobacteria Biosynthetic Diversity.</title>
        <authorList>
            <person name="Kalkreuter E."/>
            <person name="Kautsar S.A."/>
            <person name="Yang D."/>
            <person name="Bader C.D."/>
            <person name="Teijaro C.N."/>
            <person name="Fluegel L."/>
            <person name="Davis C.M."/>
            <person name="Simpson J.R."/>
            <person name="Lauterbach L."/>
            <person name="Steele A.D."/>
            <person name="Gui C."/>
            <person name="Meng S."/>
            <person name="Li G."/>
            <person name="Viehrig K."/>
            <person name="Ye F."/>
            <person name="Su P."/>
            <person name="Kiefer A.F."/>
            <person name="Nichols A."/>
            <person name="Cepeda A.J."/>
            <person name="Yan W."/>
            <person name="Fan B."/>
            <person name="Jiang Y."/>
            <person name="Adhikari A."/>
            <person name="Zheng C.-J."/>
            <person name="Schuster L."/>
            <person name="Cowan T.M."/>
            <person name="Smanski M.J."/>
            <person name="Chevrette M.G."/>
            <person name="De Carvalho L.P.S."/>
            <person name="Shen B."/>
        </authorList>
    </citation>
    <scope>NUCLEOTIDE SEQUENCE [LARGE SCALE GENOMIC DNA]</scope>
    <source>
        <strain evidence="1 2">NPDC049639</strain>
    </source>
</reference>
<dbReference type="PANTHER" id="PTHR34817:SF1">
    <property type="entry name" value="NUCLEOTIDYLTRANSFERASE"/>
    <property type="match status" value="1"/>
</dbReference>
<keyword evidence="2" id="KW-1185">Reference proteome</keyword>
<gene>
    <name evidence="1" type="ORF">ACIB24_18975</name>
</gene>
<accession>A0ABW8AS03</accession>
<sequence length="256" mass="28689">MTTEYGDREVARQGEILRATVGSGVHGIAIAGTDDHDEMGVYVEPPEHALSLAPVQPHYVWRTQPEGARSGPGDVDLVSYSLRKYLRLALKGNPTALLPLYAPEADLLHVAPLGEELRAMRAAFLSRQAAHRFLGFMRSQRDRMVAGRDVPNRPELVARYGYDVKYASHALRLAVQGLEVTRRATLTLPMPDDERELVLSVKRGEHEQGWVLERIDATAARVEELLATGRTPLPEYADVDRVQAWCTGAYRRAWRW</sequence>
<dbReference type="RefSeq" id="WP_398283557.1">
    <property type="nucleotide sequence ID" value="NZ_JBITLV010000006.1"/>
</dbReference>
<name>A0ABW8AS03_9ACTN</name>
<protein>
    <submittedName>
        <fullName evidence="1">DNA polymerase beta superfamily protein</fullName>
    </submittedName>
</protein>
<evidence type="ECO:0000313" key="1">
    <source>
        <dbReference type="EMBL" id="MFI7589152.1"/>
    </source>
</evidence>
<proteinExistence type="predicted"/>
<dbReference type="PANTHER" id="PTHR34817">
    <property type="entry name" value="NUCLEOTIDYLTRANSFERASE"/>
    <property type="match status" value="1"/>
</dbReference>
<evidence type="ECO:0000313" key="2">
    <source>
        <dbReference type="Proteomes" id="UP001612915"/>
    </source>
</evidence>
<dbReference type="InterPro" id="IPR018775">
    <property type="entry name" value="RlaP"/>
</dbReference>
<comment type="caution">
    <text evidence="1">The sequence shown here is derived from an EMBL/GenBank/DDBJ whole genome shotgun (WGS) entry which is preliminary data.</text>
</comment>
<dbReference type="EMBL" id="JBITLV010000006">
    <property type="protein sequence ID" value="MFI7589152.1"/>
    <property type="molecule type" value="Genomic_DNA"/>
</dbReference>
<organism evidence="1 2">
    <name type="scientific">Spongisporangium articulatum</name>
    <dbReference type="NCBI Taxonomy" id="3362603"/>
    <lineage>
        <taxon>Bacteria</taxon>
        <taxon>Bacillati</taxon>
        <taxon>Actinomycetota</taxon>
        <taxon>Actinomycetes</taxon>
        <taxon>Kineosporiales</taxon>
        <taxon>Kineosporiaceae</taxon>
        <taxon>Spongisporangium</taxon>
    </lineage>
</organism>
<dbReference type="Pfam" id="PF10127">
    <property type="entry name" value="RlaP"/>
    <property type="match status" value="1"/>
</dbReference>